<name>A0ABP1FYI8_9CHLO</name>
<evidence type="ECO:0000313" key="3">
    <source>
        <dbReference type="Proteomes" id="UP001497392"/>
    </source>
</evidence>
<accession>A0ABP1FYI8</accession>
<comment type="caution">
    <text evidence="2">The sequence shown here is derived from an EMBL/GenBank/DDBJ whole genome shotgun (WGS) entry which is preliminary data.</text>
</comment>
<comment type="similarity">
    <text evidence="1">Belongs to the P(II) protein family.</text>
</comment>
<dbReference type="PANTHER" id="PTHR30115">
    <property type="entry name" value="NITROGEN REGULATORY PROTEIN P-II"/>
    <property type="match status" value="1"/>
</dbReference>
<dbReference type="InterPro" id="IPR017918">
    <property type="entry name" value="N-reg_PII_CS"/>
</dbReference>
<organism evidence="2 3">
    <name type="scientific">Coccomyxa viridis</name>
    <dbReference type="NCBI Taxonomy" id="1274662"/>
    <lineage>
        <taxon>Eukaryota</taxon>
        <taxon>Viridiplantae</taxon>
        <taxon>Chlorophyta</taxon>
        <taxon>core chlorophytes</taxon>
        <taxon>Trebouxiophyceae</taxon>
        <taxon>Trebouxiophyceae incertae sedis</taxon>
        <taxon>Coccomyxaceae</taxon>
        <taxon>Coccomyxa</taxon>
    </lineage>
</organism>
<gene>
    <name evidence="2" type="primary">g6717</name>
    <name evidence="2" type="ORF">VP750_LOCUS5750</name>
</gene>
<sequence>MRAAKGQPSSWQSSSVQCRLLCSQRPSPSVRQVLRSIYVRNRHSSTPQRRFYRVPSATSSDGGSKALEKQIEDLTVDLSQFTCDFFRVEAIIRPWRLPNVVKALSARGIVGMTASNVKGAGVQGGKKERYSGVEHGVEDLVDKSKVDIVVQRDQVNSVVRTITKAAQTGEVGDGKIFVLPVADIIRVRTTETGADAEKMAGGMSDRLSNGAA</sequence>
<dbReference type="SUPFAM" id="SSF54913">
    <property type="entry name" value="GlnB-like"/>
    <property type="match status" value="1"/>
</dbReference>
<protein>
    <submittedName>
        <fullName evidence="2">G6717 protein</fullName>
    </submittedName>
</protein>
<dbReference type="PRINTS" id="PR00340">
    <property type="entry name" value="PIIGLNB"/>
</dbReference>
<dbReference type="Gene3D" id="3.30.70.120">
    <property type="match status" value="1"/>
</dbReference>
<dbReference type="PROSITE" id="PS00638">
    <property type="entry name" value="PII_GLNB_CTER"/>
    <property type="match status" value="1"/>
</dbReference>
<reference evidence="2 3" key="1">
    <citation type="submission" date="2024-06" db="EMBL/GenBank/DDBJ databases">
        <authorList>
            <person name="Kraege A."/>
            <person name="Thomma B."/>
        </authorList>
    </citation>
    <scope>NUCLEOTIDE SEQUENCE [LARGE SCALE GENOMIC DNA]</scope>
</reference>
<dbReference type="Proteomes" id="UP001497392">
    <property type="component" value="Unassembled WGS sequence"/>
</dbReference>
<dbReference type="EMBL" id="CAXHTA020000010">
    <property type="protein sequence ID" value="CAL5224091.1"/>
    <property type="molecule type" value="Genomic_DNA"/>
</dbReference>
<keyword evidence="3" id="KW-1185">Reference proteome</keyword>
<proteinExistence type="inferred from homology"/>
<dbReference type="Pfam" id="PF00543">
    <property type="entry name" value="P-II"/>
    <property type="match status" value="1"/>
</dbReference>
<dbReference type="PROSITE" id="PS51343">
    <property type="entry name" value="PII_GLNB_DOM"/>
    <property type="match status" value="1"/>
</dbReference>
<dbReference type="InterPro" id="IPR002187">
    <property type="entry name" value="N-reg_PII"/>
</dbReference>
<dbReference type="InterPro" id="IPR015867">
    <property type="entry name" value="N-reg_PII/ATP_PRibTrfase_C"/>
</dbReference>
<dbReference type="PANTHER" id="PTHR30115:SF11">
    <property type="entry name" value="NITROGEN REGULATORY PROTEIN P-II HOMOLOG"/>
    <property type="match status" value="1"/>
</dbReference>
<evidence type="ECO:0000256" key="1">
    <source>
        <dbReference type="RuleBase" id="RU003936"/>
    </source>
</evidence>
<dbReference type="InterPro" id="IPR011322">
    <property type="entry name" value="N-reg_PII-like_a/b"/>
</dbReference>
<evidence type="ECO:0000313" key="2">
    <source>
        <dbReference type="EMBL" id="CAL5224091.1"/>
    </source>
</evidence>
<dbReference type="SMART" id="SM00938">
    <property type="entry name" value="P-II"/>
    <property type="match status" value="1"/>
</dbReference>